<dbReference type="Gene3D" id="2.60.40.1190">
    <property type="match status" value="1"/>
</dbReference>
<keyword evidence="8 12" id="KW-0326">Glycosidase</keyword>
<dbReference type="EMBL" id="CP000383">
    <property type="protein sequence ID" value="ABG59306.1"/>
    <property type="molecule type" value="Genomic_DNA"/>
</dbReference>
<dbReference type="InterPro" id="IPR035986">
    <property type="entry name" value="PKD_dom_sf"/>
</dbReference>
<evidence type="ECO:0000256" key="6">
    <source>
        <dbReference type="ARBA" id="ARBA00022801"/>
    </source>
</evidence>
<protein>
    <recommendedName>
        <fullName evidence="3">endo-1,4-beta-xylanase</fullName>
        <ecNumber evidence="3">3.2.1.8</ecNumber>
    </recommendedName>
</protein>
<dbReference type="InterPro" id="IPR044023">
    <property type="entry name" value="Ig_7"/>
</dbReference>
<dbReference type="EC" id="3.2.1.8" evidence="3"/>
<evidence type="ECO:0000256" key="4">
    <source>
        <dbReference type="ARBA" id="ARBA00022651"/>
    </source>
</evidence>
<evidence type="ECO:0000256" key="7">
    <source>
        <dbReference type="ARBA" id="ARBA00023277"/>
    </source>
</evidence>
<evidence type="ECO:0000313" key="13">
    <source>
        <dbReference type="Proteomes" id="UP000001822"/>
    </source>
</evidence>
<evidence type="ECO:0000256" key="9">
    <source>
        <dbReference type="ARBA" id="ARBA00023326"/>
    </source>
</evidence>
<dbReference type="Pfam" id="PF19081">
    <property type="entry name" value="Ig_7"/>
    <property type="match status" value="1"/>
</dbReference>
<evidence type="ECO:0000313" key="12">
    <source>
        <dbReference type="EMBL" id="ABG59306.1"/>
    </source>
</evidence>
<dbReference type="SMART" id="SM00633">
    <property type="entry name" value="Glyco_10"/>
    <property type="match status" value="1"/>
</dbReference>
<dbReference type="AlphaFoldDB" id="A0A6N4SSX0"/>
<evidence type="ECO:0000256" key="1">
    <source>
        <dbReference type="ARBA" id="ARBA00000681"/>
    </source>
</evidence>
<dbReference type="NCBIfam" id="TIGR04183">
    <property type="entry name" value="Por_Secre_tail"/>
    <property type="match status" value="1"/>
</dbReference>
<dbReference type="GO" id="GO:0045493">
    <property type="term" value="P:xylan catabolic process"/>
    <property type="evidence" value="ECO:0007669"/>
    <property type="project" value="UniProtKB-KW"/>
</dbReference>
<dbReference type="SUPFAM" id="SSF51445">
    <property type="entry name" value="(Trans)glycosidases"/>
    <property type="match status" value="1"/>
</dbReference>
<evidence type="ECO:0000256" key="2">
    <source>
        <dbReference type="ARBA" id="ARBA00007495"/>
    </source>
</evidence>
<feature type="domain" description="GH10" evidence="11">
    <location>
        <begin position="38"/>
        <end position="346"/>
    </location>
</feature>
<dbReference type="GO" id="GO:0031176">
    <property type="term" value="F:endo-1,4-beta-xylanase activity"/>
    <property type="evidence" value="ECO:0007669"/>
    <property type="project" value="UniProtKB-EC"/>
</dbReference>
<keyword evidence="4 12" id="KW-0858">Xylan degradation</keyword>
<gene>
    <name evidence="12" type="ordered locus">CHU_2043</name>
</gene>
<dbReference type="Gene3D" id="2.60.40.10">
    <property type="entry name" value="Immunoglobulins"/>
    <property type="match status" value="7"/>
</dbReference>
<keyword evidence="6 12" id="KW-0378">Hydrolase</keyword>
<dbReference type="PROSITE" id="PS50194">
    <property type="entry name" value="FILAMIN_REPEAT"/>
    <property type="match status" value="1"/>
</dbReference>
<evidence type="ECO:0000256" key="10">
    <source>
        <dbReference type="SAM" id="SignalP"/>
    </source>
</evidence>
<dbReference type="Pfam" id="PF06452">
    <property type="entry name" value="CBM9_1"/>
    <property type="match status" value="1"/>
</dbReference>
<evidence type="ECO:0000256" key="5">
    <source>
        <dbReference type="ARBA" id="ARBA00022729"/>
    </source>
</evidence>
<dbReference type="InterPro" id="IPR010502">
    <property type="entry name" value="Carb-bd_dom_fam9"/>
</dbReference>
<keyword evidence="13" id="KW-1185">Reference proteome</keyword>
<dbReference type="Pfam" id="PF18962">
    <property type="entry name" value="Por_Secre_tail"/>
    <property type="match status" value="1"/>
</dbReference>
<dbReference type="GO" id="GO:0030246">
    <property type="term" value="F:carbohydrate binding"/>
    <property type="evidence" value="ECO:0007669"/>
    <property type="project" value="InterPro"/>
</dbReference>
<evidence type="ECO:0000256" key="8">
    <source>
        <dbReference type="ARBA" id="ARBA00023295"/>
    </source>
</evidence>
<name>A0A6N4SSX0_CYTH3</name>
<dbReference type="SUPFAM" id="SSF49299">
    <property type="entry name" value="PKD domain"/>
    <property type="match status" value="1"/>
</dbReference>
<dbReference type="InterPro" id="IPR044846">
    <property type="entry name" value="GH10"/>
</dbReference>
<dbReference type="Pfam" id="PF17957">
    <property type="entry name" value="Big_7"/>
    <property type="match status" value="2"/>
</dbReference>
<evidence type="ECO:0000256" key="3">
    <source>
        <dbReference type="ARBA" id="ARBA00012590"/>
    </source>
</evidence>
<comment type="catalytic activity">
    <reaction evidence="1">
        <text>Endohydrolysis of (1-&gt;4)-beta-D-xylosidic linkages in xylans.</text>
        <dbReference type="EC" id="3.2.1.8"/>
    </reaction>
</comment>
<dbReference type="Pfam" id="PF00331">
    <property type="entry name" value="Glyco_hydro_10"/>
    <property type="match status" value="1"/>
</dbReference>
<dbReference type="InterPro" id="IPR022409">
    <property type="entry name" value="PKD/Chitinase_dom"/>
</dbReference>
<keyword evidence="9" id="KW-0624">Polysaccharide degradation</keyword>
<comment type="similarity">
    <text evidence="2">Belongs to the glycosyl hydrolase 10 (cellulase F) family.</text>
</comment>
<dbReference type="SMART" id="SM00089">
    <property type="entry name" value="PKD"/>
    <property type="match status" value="3"/>
</dbReference>
<dbReference type="KEGG" id="chu:CHU_2043"/>
<keyword evidence="7" id="KW-0119">Carbohydrate metabolism</keyword>
<dbReference type="InterPro" id="IPR001000">
    <property type="entry name" value="GH10_dom"/>
</dbReference>
<dbReference type="InterPro" id="IPR017868">
    <property type="entry name" value="Filamin/ABP280_repeat-like"/>
</dbReference>
<evidence type="ECO:0000259" key="11">
    <source>
        <dbReference type="PROSITE" id="PS51760"/>
    </source>
</evidence>
<accession>A0A6N4SSX0</accession>
<dbReference type="InterPro" id="IPR017853">
    <property type="entry name" value="GH"/>
</dbReference>
<dbReference type="SUPFAM" id="SSF49344">
    <property type="entry name" value="CBD9-like"/>
    <property type="match status" value="1"/>
</dbReference>
<keyword evidence="5 10" id="KW-0732">Signal</keyword>
<proteinExistence type="inferred from homology"/>
<dbReference type="Gene3D" id="3.20.20.80">
    <property type="entry name" value="Glycosidases"/>
    <property type="match status" value="1"/>
</dbReference>
<feature type="signal peptide" evidence="10">
    <location>
        <begin position="1"/>
        <end position="23"/>
    </location>
</feature>
<dbReference type="RefSeq" id="WP_011585423.1">
    <property type="nucleotide sequence ID" value="NC_008255.1"/>
</dbReference>
<dbReference type="Proteomes" id="UP000001822">
    <property type="component" value="Chromosome"/>
</dbReference>
<dbReference type="PANTHER" id="PTHR31490:SF88">
    <property type="entry name" value="BETA-XYLANASE"/>
    <property type="match status" value="1"/>
</dbReference>
<sequence>MKQHLLKTIGLICLLCIFQTGQAQIGKCKGKYLGNIIAGNVPSTYTTYWNQVTSENASKWGSVEGTKGQYNFGGSDICYNWAKNNNGIFKYHTLIWGAQTPGWVSNTNTSAATIQAAIDPYFKAVRDHYAAMGGLKMIDVLNEPVNTPMPANLKAALTAGYKAEPANAGDLNNQYGWAIWCFQLARKHFPDAVLLINEYNIEMNWNNCRAPYIAMSIAIKNAPNLTDGKKNLIDGVGLQAHGINNLTAANFKACIDEIWNKTGLPIHITEFDQTADPNEAKQQAVYSTLIPVAWEHPHVAGITFWGYIQGQTWIGGNKQTGASGTDSGIIYANGTERPAMTWLKQYFASQASLSCCPAPGPFASCNNTNPSPVVSLTAPTNNTVYTEGDNITINATATITSGSISKVEFYNGTTLLGTDASSPYSYTITAAAAGTYPVTAKATSAANAVTTSTAINIQVAKPIYQTGSAPTIDGTVDGLWSNFPSTGITKNNTGTISSGTDLSGNWKAMWDASNLYVLVQVTDDVKRNDGGTDVYNDDGVEVYIDLGNTKATTYGTNDQQYTFRWNDVTAAYEINGHPVTGITKGISNTATGYIVEVSIPWSTIGGTASLNSFQGFEVMINDDDDGGAREGKLAWVASTDDTWSNPALMGTVVLKGLNCTVPAAAITASTATTFCSGGSVVLNAGTGTGYSYVWKNGTAVITGATGSSYTATASGSYTVTVTNPGGCSATSAGTTVTVNALPVLTQYAQVDGGTWNQVSGATVCAGSSVVLGPQPTVNTGWSWTGPNGYSASTREITLTGVTPTQGGIYTASYTDGNTCKSTSVFTLTVTALPAAAITTSTPTTFCAGGSTTLTASSGASYKWLNGTVAITGATAQTYTATAAGSYTVEVTNAGNCKASSAATVVTVTALPAAAITTSTPTTFCAGGSTTLTAGSGASYKWMNGTVAITGATAQTYTATAAGSYTVEVTNAGNCKATSAATVVTVTALPTATITATGSTTIPQGGSVVLQANAGSALTYKWFNGTVAITGATAQSYTATNAGSYTVEVTNAGNCKARSAAATVSVVANQPSVITITSPAPNAAVTGAIDISVNITDADGSITLVEFLAGDDVIGTAAAAPYTYTWDTPTAGSHTITVRVTDSNGGVTTSGPVTVTSESITTGVQALNTLNAAVYPNPSNGIVFIDTDADLSDASFTLIDVLGKEGTVSSTATGNGAMIDVSSLAGGTYVLIVKKDTSVIRKKITVIR</sequence>
<dbReference type="PROSITE" id="PS51760">
    <property type="entry name" value="GH10_2"/>
    <property type="match status" value="1"/>
</dbReference>
<dbReference type="PANTHER" id="PTHR31490">
    <property type="entry name" value="GLYCOSYL HYDROLASE"/>
    <property type="match status" value="1"/>
</dbReference>
<dbReference type="InterPro" id="IPR013783">
    <property type="entry name" value="Ig-like_fold"/>
</dbReference>
<organism evidence="12 13">
    <name type="scientific">Cytophaga hutchinsonii (strain ATCC 33406 / DSM 1761 / CIP 103989 / NBRC 15051 / NCIMB 9469 / D465)</name>
    <dbReference type="NCBI Taxonomy" id="269798"/>
    <lineage>
        <taxon>Bacteria</taxon>
        <taxon>Pseudomonadati</taxon>
        <taxon>Bacteroidota</taxon>
        <taxon>Cytophagia</taxon>
        <taxon>Cytophagales</taxon>
        <taxon>Cytophagaceae</taxon>
        <taxon>Cytophaga</taxon>
    </lineage>
</organism>
<dbReference type="InterPro" id="IPR026444">
    <property type="entry name" value="Secre_tail"/>
</dbReference>
<feature type="chain" id="PRO_5027042070" description="endo-1,4-beta-xylanase" evidence="10">
    <location>
        <begin position="24"/>
        <end position="1247"/>
    </location>
</feature>
<dbReference type="CDD" id="cd09619">
    <property type="entry name" value="CBM9_like_4"/>
    <property type="match status" value="1"/>
</dbReference>
<reference evidence="12 13" key="1">
    <citation type="journal article" date="2007" name="Appl. Environ. Microbiol.">
        <title>Genome sequence of the cellulolytic gliding bacterium Cytophaga hutchinsonii.</title>
        <authorList>
            <person name="Xie G."/>
            <person name="Bruce D.C."/>
            <person name="Challacombe J.F."/>
            <person name="Chertkov O."/>
            <person name="Detter J.C."/>
            <person name="Gilna P."/>
            <person name="Han C.S."/>
            <person name="Lucas S."/>
            <person name="Misra M."/>
            <person name="Myers G.L."/>
            <person name="Richardson P."/>
            <person name="Tapia R."/>
            <person name="Thayer N."/>
            <person name="Thompson L.S."/>
            <person name="Brettin T.S."/>
            <person name="Henrissat B."/>
            <person name="Wilson D.B."/>
            <person name="McBride M.J."/>
        </authorList>
    </citation>
    <scope>NUCLEOTIDE SEQUENCE [LARGE SCALE GENOMIC DNA]</scope>
    <source>
        <strain evidence="13">ATCC 33406 / DSM 1761 / CIP 103989 / NBRC 15051 / NCIMB 9469 / D465</strain>
    </source>
</reference>